<comment type="caution">
    <text evidence="1">The sequence shown here is derived from an EMBL/GenBank/DDBJ whole genome shotgun (WGS) entry which is preliminary data.</text>
</comment>
<dbReference type="RefSeq" id="WP_106566003.1">
    <property type="nucleotide sequence ID" value="NZ_JAUVYL010000147.1"/>
</dbReference>
<dbReference type="EMBL" id="PYGF01000001">
    <property type="protein sequence ID" value="PSL07978.1"/>
    <property type="molecule type" value="Genomic_DNA"/>
</dbReference>
<proteinExistence type="predicted"/>
<reference evidence="1 2" key="1">
    <citation type="submission" date="2018-03" db="EMBL/GenBank/DDBJ databases">
        <title>Genomic Encyclopedia of Archaeal and Bacterial Type Strains, Phase II (KMG-II): from individual species to whole genera.</title>
        <authorList>
            <person name="Goeker M."/>
        </authorList>
    </citation>
    <scope>NUCLEOTIDE SEQUENCE [LARGE SCALE GENOMIC DNA]</scope>
    <source>
        <strain evidence="1 2">DSM 28057</strain>
    </source>
</reference>
<evidence type="ECO:0000313" key="1">
    <source>
        <dbReference type="EMBL" id="PSL07978.1"/>
    </source>
</evidence>
<evidence type="ECO:0000313" key="2">
    <source>
        <dbReference type="Proteomes" id="UP000240708"/>
    </source>
</evidence>
<name>A0A2P8EET1_9BACT</name>
<dbReference type="OrthoDB" id="47198at2"/>
<dbReference type="AlphaFoldDB" id="A0A2P8EET1"/>
<sequence>MKFFYISTESNQNGIYEIHDRSCFSLPPVEKRDYVGHFQHAKEALKKAIHFNPNASLCPHCCQKGAKNIFKSSNQTLEK</sequence>
<accession>A0A2P8EET1</accession>
<dbReference type="Proteomes" id="UP000240708">
    <property type="component" value="Unassembled WGS sequence"/>
</dbReference>
<organism evidence="1 2">
    <name type="scientific">Cecembia rubra</name>
    <dbReference type="NCBI Taxonomy" id="1485585"/>
    <lineage>
        <taxon>Bacteria</taxon>
        <taxon>Pseudomonadati</taxon>
        <taxon>Bacteroidota</taxon>
        <taxon>Cytophagia</taxon>
        <taxon>Cytophagales</taxon>
        <taxon>Cyclobacteriaceae</taxon>
        <taxon>Cecembia</taxon>
    </lineage>
</organism>
<protein>
    <submittedName>
        <fullName evidence="1">Uncharacterized protein</fullName>
    </submittedName>
</protein>
<keyword evidence="2" id="KW-1185">Reference proteome</keyword>
<gene>
    <name evidence="1" type="ORF">CLV48_101920</name>
</gene>